<accession>A0ABT1XRA1</accession>
<name>A0ABT1XRA1_9SPHN</name>
<dbReference type="Pfam" id="PF07993">
    <property type="entry name" value="NAD_binding_4"/>
    <property type="match status" value="1"/>
</dbReference>
<dbReference type="InterPro" id="IPR026055">
    <property type="entry name" value="FAR"/>
</dbReference>
<dbReference type="Gene3D" id="3.40.50.720">
    <property type="entry name" value="NAD(P)-binding Rossmann-like Domain"/>
    <property type="match status" value="1"/>
</dbReference>
<dbReference type="PANTHER" id="PTHR11011:SF45">
    <property type="entry name" value="FATTY ACYL-COA REDUCTASE CG8306-RELATED"/>
    <property type="match status" value="1"/>
</dbReference>
<comment type="caution">
    <text evidence="2">The sequence shown here is derived from an EMBL/GenBank/DDBJ whole genome shotgun (WGS) entry which is preliminary data.</text>
</comment>
<evidence type="ECO:0000313" key="3">
    <source>
        <dbReference type="Proteomes" id="UP001206067"/>
    </source>
</evidence>
<gene>
    <name evidence="2" type="ORF">NSO95_09540</name>
</gene>
<dbReference type="InterPro" id="IPR036291">
    <property type="entry name" value="NAD(P)-bd_dom_sf"/>
</dbReference>
<feature type="domain" description="Thioester reductase (TE)" evidence="1">
    <location>
        <begin position="72"/>
        <end position="241"/>
    </location>
</feature>
<protein>
    <submittedName>
        <fullName evidence="2">SDR family oxidoreductase</fullName>
    </submittedName>
</protein>
<organism evidence="2 3">
    <name type="scientific">Parerythrobacter lacustris</name>
    <dbReference type="NCBI Taxonomy" id="2969984"/>
    <lineage>
        <taxon>Bacteria</taxon>
        <taxon>Pseudomonadati</taxon>
        <taxon>Pseudomonadota</taxon>
        <taxon>Alphaproteobacteria</taxon>
        <taxon>Sphingomonadales</taxon>
        <taxon>Erythrobacteraceae</taxon>
        <taxon>Parerythrobacter</taxon>
    </lineage>
</organism>
<dbReference type="PANTHER" id="PTHR11011">
    <property type="entry name" value="MALE STERILITY PROTEIN 2-RELATED"/>
    <property type="match status" value="1"/>
</dbReference>
<evidence type="ECO:0000313" key="2">
    <source>
        <dbReference type="EMBL" id="MCR2834185.1"/>
    </source>
</evidence>
<sequence>MRRGLSLPGGRSGRGGGDRGLLLRILVTGAAGLVGGEVCARLVAAGHSVTALVHRNPDVRANDGSLVPVTGVVKGDVSAARFGWDEASFAGVAADHDLLIHCAATVRFDLAEEDYRAVNVGGTEHALALAEAGAMAFLHVSTAYVCGTRDGAIREDDPLPETGFANGYEASKAAGERLVRASDLNWAIARPSIVVGEYSSGTIRQFDTTYAAFKLIAEGRVRHMPARAGATLDFVPIDHVAGGIAAIAEKLDEVGFGAEGITLHLVSGQPLPVERFTGVIGAYPHFHAPELVAPETFDPSQLHALERRLFKRVAGLYASYFQRDPHFCDARFRELTGTRCPETGEAYIRRLIDHCIAVGFLAESETV</sequence>
<dbReference type="CDD" id="cd05263">
    <property type="entry name" value="MupV_like_SDR_e"/>
    <property type="match status" value="1"/>
</dbReference>
<dbReference type="Proteomes" id="UP001206067">
    <property type="component" value="Unassembled WGS sequence"/>
</dbReference>
<dbReference type="SUPFAM" id="SSF51735">
    <property type="entry name" value="NAD(P)-binding Rossmann-fold domains"/>
    <property type="match status" value="1"/>
</dbReference>
<keyword evidence="3" id="KW-1185">Reference proteome</keyword>
<dbReference type="InterPro" id="IPR013120">
    <property type="entry name" value="FAR_NAD-bd"/>
</dbReference>
<dbReference type="RefSeq" id="WP_257595989.1">
    <property type="nucleotide sequence ID" value="NZ_JANKHH010000005.1"/>
</dbReference>
<evidence type="ECO:0000259" key="1">
    <source>
        <dbReference type="Pfam" id="PF07993"/>
    </source>
</evidence>
<reference evidence="2 3" key="1">
    <citation type="submission" date="2022-08" db="EMBL/GenBank/DDBJ databases">
        <title>Polyphasic taxonomy analysis of Qipengyuania sp.RS5-5.</title>
        <authorList>
            <person name="Xamxidin M."/>
            <person name="Wu M."/>
        </authorList>
    </citation>
    <scope>NUCLEOTIDE SEQUENCE [LARGE SCALE GENOMIC DNA]</scope>
    <source>
        <strain evidence="2 3">RS5-5</strain>
    </source>
</reference>
<dbReference type="EMBL" id="JANKHH010000005">
    <property type="protein sequence ID" value="MCR2834185.1"/>
    <property type="molecule type" value="Genomic_DNA"/>
</dbReference>
<proteinExistence type="predicted"/>